<feature type="region of interest" description="Disordered" evidence="1">
    <location>
        <begin position="122"/>
        <end position="155"/>
    </location>
</feature>
<feature type="compositionally biased region" description="Basic and acidic residues" evidence="1">
    <location>
        <begin position="122"/>
        <end position="138"/>
    </location>
</feature>
<reference evidence="2 3" key="1">
    <citation type="submission" date="2020-07" db="EMBL/GenBank/DDBJ databases">
        <title>Telomere length de novo assembly of all 7 chromosomes of the fungus, Metarhizium brunneum, using a novel assembly pipeline.</title>
        <authorList>
            <person name="Saud z."/>
            <person name="Kortsinoglou A."/>
            <person name="Kouvelis V.N."/>
            <person name="Butt T.M."/>
        </authorList>
    </citation>
    <scope>NUCLEOTIDE SEQUENCE [LARGE SCALE GENOMIC DNA]</scope>
    <source>
        <strain evidence="2 3">4556</strain>
    </source>
</reference>
<organism evidence="2 3">
    <name type="scientific">Metarhizium brunneum</name>
    <dbReference type="NCBI Taxonomy" id="500148"/>
    <lineage>
        <taxon>Eukaryota</taxon>
        <taxon>Fungi</taxon>
        <taxon>Dikarya</taxon>
        <taxon>Ascomycota</taxon>
        <taxon>Pezizomycotina</taxon>
        <taxon>Sordariomycetes</taxon>
        <taxon>Hypocreomycetidae</taxon>
        <taxon>Hypocreales</taxon>
        <taxon>Clavicipitaceae</taxon>
        <taxon>Metarhizium</taxon>
    </lineage>
</organism>
<sequence length="171" mass="17967">MARAAQHNALAPWSCSAPARSGPSAGSGAPGRHQNRDPPAQPGILVSGMRDRTLAPADDTSPRGIVDQSAHLGPATPWAVAAAARFKALALDAHVRETSSRAPTPFLLRAATWYVGMPAGGEARRDEPVDPWTRHVDGDGPAGRGGAAVRRCGPDIRRPLGQTPWRIVCPR</sequence>
<dbReference type="EMBL" id="CP058937">
    <property type="protein sequence ID" value="QLI73181.1"/>
    <property type="molecule type" value="Genomic_DNA"/>
</dbReference>
<dbReference type="GeneID" id="26240432"/>
<evidence type="ECO:0000313" key="3">
    <source>
        <dbReference type="Proteomes" id="UP000510686"/>
    </source>
</evidence>
<feature type="region of interest" description="Disordered" evidence="1">
    <location>
        <begin position="1"/>
        <end position="46"/>
    </location>
</feature>
<evidence type="ECO:0000313" key="2">
    <source>
        <dbReference type="EMBL" id="QLI73181.1"/>
    </source>
</evidence>
<keyword evidence="3" id="KW-1185">Reference proteome</keyword>
<protein>
    <submittedName>
        <fullName evidence="2">Uncharacterized protein</fullName>
    </submittedName>
</protein>
<dbReference type="RefSeq" id="XP_014546009.1">
    <property type="nucleotide sequence ID" value="XM_014690523.1"/>
</dbReference>
<proteinExistence type="predicted"/>
<name>A0A7D5YYR2_9HYPO</name>
<evidence type="ECO:0000256" key="1">
    <source>
        <dbReference type="SAM" id="MobiDB-lite"/>
    </source>
</evidence>
<feature type="compositionally biased region" description="Low complexity" evidence="1">
    <location>
        <begin position="16"/>
        <end position="32"/>
    </location>
</feature>
<gene>
    <name evidence="2" type="ORF">G6M90_00g103390</name>
</gene>
<dbReference type="Proteomes" id="UP000510686">
    <property type="component" value="Chromosome 6"/>
</dbReference>
<dbReference type="AlphaFoldDB" id="A0A7D5YYR2"/>
<dbReference type="KEGG" id="mbrn:26240432"/>
<accession>A0A7D5YYR2</accession>